<evidence type="ECO:0000256" key="1">
    <source>
        <dbReference type="ARBA" id="ARBA00023015"/>
    </source>
</evidence>
<dbReference type="InterPro" id="IPR001387">
    <property type="entry name" value="Cro/C1-type_HTH"/>
</dbReference>
<dbReference type="GO" id="GO:0005829">
    <property type="term" value="C:cytosol"/>
    <property type="evidence" value="ECO:0007669"/>
    <property type="project" value="TreeGrafter"/>
</dbReference>
<evidence type="ECO:0000259" key="4">
    <source>
        <dbReference type="PROSITE" id="PS50943"/>
    </source>
</evidence>
<dbReference type="Proteomes" id="UP000228767">
    <property type="component" value="Unassembled WGS sequence"/>
</dbReference>
<keyword evidence="2" id="KW-0238">DNA-binding</keyword>
<accession>A0A2H0RDG9</accession>
<evidence type="ECO:0000256" key="3">
    <source>
        <dbReference type="ARBA" id="ARBA00023163"/>
    </source>
</evidence>
<dbReference type="PANTHER" id="PTHR46797">
    <property type="entry name" value="HTH-TYPE TRANSCRIPTIONAL REGULATOR"/>
    <property type="match status" value="1"/>
</dbReference>
<feature type="domain" description="HTH cro/C1-type" evidence="4">
    <location>
        <begin position="12"/>
        <end position="66"/>
    </location>
</feature>
<keyword evidence="1" id="KW-0805">Transcription regulation</keyword>
<organism evidence="5 6">
    <name type="scientific">Candidatus Vogelbacteria bacterium CG10_big_fil_rev_8_21_14_0_10_51_16</name>
    <dbReference type="NCBI Taxonomy" id="1975045"/>
    <lineage>
        <taxon>Bacteria</taxon>
        <taxon>Candidatus Vogeliibacteriota</taxon>
    </lineage>
</organism>
<evidence type="ECO:0000313" key="6">
    <source>
        <dbReference type="Proteomes" id="UP000228767"/>
    </source>
</evidence>
<dbReference type="InterPro" id="IPR050807">
    <property type="entry name" value="TransReg_Diox_bact_type"/>
</dbReference>
<name>A0A2H0RDG9_9BACT</name>
<dbReference type="InterPro" id="IPR010982">
    <property type="entry name" value="Lambda_DNA-bd_dom_sf"/>
</dbReference>
<dbReference type="SUPFAM" id="SSF47413">
    <property type="entry name" value="lambda repressor-like DNA-binding domains"/>
    <property type="match status" value="1"/>
</dbReference>
<dbReference type="PANTHER" id="PTHR46797:SF23">
    <property type="entry name" value="HTH-TYPE TRANSCRIPTIONAL REGULATOR SUTR"/>
    <property type="match status" value="1"/>
</dbReference>
<dbReference type="GO" id="GO:0003677">
    <property type="term" value="F:DNA binding"/>
    <property type="evidence" value="ECO:0007669"/>
    <property type="project" value="UniProtKB-KW"/>
</dbReference>
<dbReference type="PROSITE" id="PS50943">
    <property type="entry name" value="HTH_CROC1"/>
    <property type="match status" value="1"/>
</dbReference>
<keyword evidence="3" id="KW-0804">Transcription</keyword>
<evidence type="ECO:0000313" key="5">
    <source>
        <dbReference type="EMBL" id="PIR44527.1"/>
    </source>
</evidence>
<comment type="caution">
    <text evidence="5">The sequence shown here is derived from an EMBL/GenBank/DDBJ whole genome shotgun (WGS) entry which is preliminary data.</text>
</comment>
<sequence>MSTISKKLGVNIRRIRLEKGFNQRDFCKRLWLDAAYLSNVENGNMNPILATLEHIAKALGVTLDKLVKQSLLPADPCCPAVGAFWASAINPNVNRRSSSAVFQ</sequence>
<protein>
    <recommendedName>
        <fullName evidence="4">HTH cro/C1-type domain-containing protein</fullName>
    </recommendedName>
</protein>
<reference evidence="5 6" key="1">
    <citation type="submission" date="2017-09" db="EMBL/GenBank/DDBJ databases">
        <title>Depth-based differentiation of microbial function through sediment-hosted aquifers and enrichment of novel symbionts in the deep terrestrial subsurface.</title>
        <authorList>
            <person name="Probst A.J."/>
            <person name="Ladd B."/>
            <person name="Jarett J.K."/>
            <person name="Geller-Mcgrath D.E."/>
            <person name="Sieber C.M."/>
            <person name="Emerson J.B."/>
            <person name="Anantharaman K."/>
            <person name="Thomas B.C."/>
            <person name="Malmstrom R."/>
            <person name="Stieglmeier M."/>
            <person name="Klingl A."/>
            <person name="Woyke T."/>
            <person name="Ryan C.M."/>
            <person name="Banfield J.F."/>
        </authorList>
    </citation>
    <scope>NUCLEOTIDE SEQUENCE [LARGE SCALE GENOMIC DNA]</scope>
    <source>
        <strain evidence="5">CG10_big_fil_rev_8_21_14_0_10_51_16</strain>
    </source>
</reference>
<evidence type="ECO:0000256" key="2">
    <source>
        <dbReference type="ARBA" id="ARBA00023125"/>
    </source>
</evidence>
<dbReference type="AlphaFoldDB" id="A0A2H0RDG9"/>
<dbReference type="CDD" id="cd00093">
    <property type="entry name" value="HTH_XRE"/>
    <property type="match status" value="1"/>
</dbReference>
<dbReference type="SMART" id="SM00530">
    <property type="entry name" value="HTH_XRE"/>
    <property type="match status" value="1"/>
</dbReference>
<gene>
    <name evidence="5" type="ORF">COV10_04345</name>
</gene>
<proteinExistence type="predicted"/>
<dbReference type="Pfam" id="PF01381">
    <property type="entry name" value="HTH_3"/>
    <property type="match status" value="1"/>
</dbReference>
<dbReference type="GO" id="GO:0003700">
    <property type="term" value="F:DNA-binding transcription factor activity"/>
    <property type="evidence" value="ECO:0007669"/>
    <property type="project" value="TreeGrafter"/>
</dbReference>
<dbReference type="Gene3D" id="1.10.260.40">
    <property type="entry name" value="lambda repressor-like DNA-binding domains"/>
    <property type="match status" value="1"/>
</dbReference>
<dbReference type="EMBL" id="PCYI01000028">
    <property type="protein sequence ID" value="PIR44527.1"/>
    <property type="molecule type" value="Genomic_DNA"/>
</dbReference>